<protein>
    <recommendedName>
        <fullName evidence="3">Cell surface protein</fullName>
    </recommendedName>
</protein>
<evidence type="ECO:0000313" key="2">
    <source>
        <dbReference type="Proteomes" id="UP000192796"/>
    </source>
</evidence>
<organism evidence="1 2">
    <name type="scientific">Niastella vici</name>
    <dbReference type="NCBI Taxonomy" id="1703345"/>
    <lineage>
        <taxon>Bacteria</taxon>
        <taxon>Pseudomonadati</taxon>
        <taxon>Bacteroidota</taxon>
        <taxon>Chitinophagia</taxon>
        <taxon>Chitinophagales</taxon>
        <taxon>Chitinophagaceae</taxon>
        <taxon>Niastella</taxon>
    </lineage>
</organism>
<accession>A0A1V9FLB6</accession>
<dbReference type="EMBL" id="LVYD01000088">
    <property type="protein sequence ID" value="OQP59081.1"/>
    <property type="molecule type" value="Genomic_DNA"/>
</dbReference>
<dbReference type="Gene3D" id="1.25.40.10">
    <property type="entry name" value="Tetratricopeptide repeat domain"/>
    <property type="match status" value="2"/>
</dbReference>
<dbReference type="PROSITE" id="PS51257">
    <property type="entry name" value="PROKAR_LIPOPROTEIN"/>
    <property type="match status" value="1"/>
</dbReference>
<dbReference type="RefSeq" id="WP_081155012.1">
    <property type="nucleotide sequence ID" value="NZ_LVYD01000088.1"/>
</dbReference>
<dbReference type="STRING" id="1703345.A3860_38920"/>
<dbReference type="OrthoDB" id="1399920at2"/>
<evidence type="ECO:0000313" key="1">
    <source>
        <dbReference type="EMBL" id="OQP59081.1"/>
    </source>
</evidence>
<dbReference type="AlphaFoldDB" id="A0A1V9FLB6"/>
<dbReference type="InterPro" id="IPR011990">
    <property type="entry name" value="TPR-like_helical_dom_sf"/>
</dbReference>
<evidence type="ECO:0008006" key="3">
    <source>
        <dbReference type="Google" id="ProtNLM"/>
    </source>
</evidence>
<gene>
    <name evidence="1" type="ORF">A3860_38920</name>
</gene>
<proteinExistence type="predicted"/>
<dbReference type="Pfam" id="PF13174">
    <property type="entry name" value="TPR_6"/>
    <property type="match status" value="1"/>
</dbReference>
<dbReference type="Proteomes" id="UP000192796">
    <property type="component" value="Unassembled WGS sequence"/>
</dbReference>
<dbReference type="SMART" id="SM00028">
    <property type="entry name" value="TPR"/>
    <property type="match status" value="2"/>
</dbReference>
<dbReference type="InterPro" id="IPR019734">
    <property type="entry name" value="TPR_rpt"/>
</dbReference>
<reference evidence="1 2" key="1">
    <citation type="submission" date="2016-03" db="EMBL/GenBank/DDBJ databases">
        <title>Niastella vici sp. nov., isolated from farmland soil.</title>
        <authorList>
            <person name="Chen L."/>
            <person name="Wang D."/>
            <person name="Yang S."/>
            <person name="Wang G."/>
        </authorList>
    </citation>
    <scope>NUCLEOTIDE SEQUENCE [LARGE SCALE GENOMIC DNA]</scope>
    <source>
        <strain evidence="1 2">DJ57</strain>
    </source>
</reference>
<comment type="caution">
    <text evidence="1">The sequence shown here is derived from an EMBL/GenBank/DDBJ whole genome shotgun (WGS) entry which is preliminary data.</text>
</comment>
<dbReference type="SUPFAM" id="SSF48452">
    <property type="entry name" value="TPR-like"/>
    <property type="match status" value="2"/>
</dbReference>
<name>A0A1V9FLB6_9BACT</name>
<sequence>MKKLIPIMIIVLFTISGCQKPPITNFKDYAVYLQPTPNTHLQQIDTEFNFWTNKLINSPGDIIAESKLAGLLTKRFAYSGNITEIHRADSLYRVVNVINHTTGSGTFRSLATNCITQHRFQQAQLYIDSALALGDDKYLTTLMEFDVAMELGNRYRAQKALNSLADKTTFEYLIRAAKYKDHVAGDLDAAIGLMEKAFDKIKDNPAPALFCWLKTNLGDLYGHANRYSESYQCYLQVLAKDPHYYHALKGIAWLAFSHDNNVANARKIVAYLQQQHSVPDYELLLSQMAASQHDSMAYQQHIDRFITATKNKLYGNMYNKYLFAIEADEQNNASRCLQIAETEVAHRPTPEAFSWLAWAYCRNGEVNKAMETARLYVANKCFEPDALYYLGKIYQAGGQNSRARTYLKAAQKSSYELGPVVSNSIKESLKAL</sequence>
<keyword evidence="2" id="KW-1185">Reference proteome</keyword>